<feature type="transmembrane region" description="Helical" evidence="5">
    <location>
        <begin position="218"/>
        <end position="240"/>
    </location>
</feature>
<feature type="transmembrane region" description="Helical" evidence="5">
    <location>
        <begin position="102"/>
        <end position="120"/>
    </location>
</feature>
<feature type="transmembrane region" description="Helical" evidence="5">
    <location>
        <begin position="6"/>
        <end position="28"/>
    </location>
</feature>
<dbReference type="GO" id="GO:0022857">
    <property type="term" value="F:transmembrane transporter activity"/>
    <property type="evidence" value="ECO:0007669"/>
    <property type="project" value="InterPro"/>
</dbReference>
<proteinExistence type="predicted"/>
<feature type="transmembrane region" description="Helical" evidence="5">
    <location>
        <begin position="293"/>
        <end position="311"/>
    </location>
</feature>
<name>A0A2H9T9W3_9ZZZZ</name>
<gene>
    <name evidence="6" type="primary">dtpA_2</name>
    <name evidence="6" type="ORF">CI610_01003</name>
</gene>
<comment type="caution">
    <text evidence="6">The sequence shown here is derived from an EMBL/GenBank/DDBJ whole genome shotgun (WGS) entry which is preliminary data.</text>
</comment>
<evidence type="ECO:0000256" key="2">
    <source>
        <dbReference type="ARBA" id="ARBA00022692"/>
    </source>
</evidence>
<dbReference type="AlphaFoldDB" id="A0A2H9T9W3"/>
<feature type="transmembrane region" description="Helical" evidence="5">
    <location>
        <begin position="152"/>
        <end position="172"/>
    </location>
</feature>
<organism evidence="6">
    <name type="scientific">invertebrate metagenome</name>
    <dbReference type="NCBI Taxonomy" id="1711999"/>
    <lineage>
        <taxon>unclassified sequences</taxon>
        <taxon>metagenomes</taxon>
        <taxon>organismal metagenomes</taxon>
    </lineage>
</organism>
<dbReference type="InterPro" id="IPR000109">
    <property type="entry name" value="POT_fam"/>
</dbReference>
<feature type="transmembrane region" description="Helical" evidence="5">
    <location>
        <begin position="73"/>
        <end position="90"/>
    </location>
</feature>
<keyword evidence="3 5" id="KW-1133">Transmembrane helix</keyword>
<dbReference type="GO" id="GO:0016020">
    <property type="term" value="C:membrane"/>
    <property type="evidence" value="ECO:0007669"/>
    <property type="project" value="UniProtKB-SubCell"/>
</dbReference>
<evidence type="ECO:0000256" key="5">
    <source>
        <dbReference type="SAM" id="Phobius"/>
    </source>
</evidence>
<evidence type="ECO:0000256" key="4">
    <source>
        <dbReference type="ARBA" id="ARBA00023136"/>
    </source>
</evidence>
<sequence length="337" mass="37283">MIVWIGYQGNFFLSAGIMSVNMLLFFIFRKELIAAGNTIDRHFIGLQTWMAFVIGSCLALGSLYWLFSHLETGKYVIYSIGVLAIAYFILEICRASAAYRFKMGSVLIVIFILMVFYFYYGQMNTSMNIYAINLMDDQLLGFIPFRPESSSAFNPLWCCLLGSPLVFAYQWLEKRGVSPSIPSKFSVAFVFSAVAFFLLGLSARYIGENGKIAAEWIVVVHLFQAIAELIVGALGAGYIFEMVPRHLSAFAIGVKSVALSLSSLVAAVISTKIALPERHAITPEAMSAIYSEYFLNLAVVAVIMAGITLALSRVITCLVKKGENLEANQQMKQAKAY</sequence>
<keyword evidence="2 5" id="KW-0812">Transmembrane</keyword>
<dbReference type="Gene3D" id="1.20.1250.20">
    <property type="entry name" value="MFS general substrate transporter like domains"/>
    <property type="match status" value="1"/>
</dbReference>
<protein>
    <submittedName>
        <fullName evidence="6">Dipeptide and tripeptide permease A</fullName>
    </submittedName>
</protein>
<reference evidence="6" key="1">
    <citation type="journal article" date="2017" name="Appl. Environ. Microbiol.">
        <title>Molecular characterization of an Endozoicomonas-like organism causing infection in king scallop Pecten maximus L.</title>
        <authorList>
            <person name="Cano I."/>
            <person name="van Aerle R."/>
            <person name="Ross S."/>
            <person name="Verner-Jeffreys D.W."/>
            <person name="Paley R.K."/>
            <person name="Rimmer G."/>
            <person name="Ryder D."/>
            <person name="Hooper P."/>
            <person name="Stone D."/>
            <person name="Feist S.W."/>
        </authorList>
    </citation>
    <scope>NUCLEOTIDE SEQUENCE</scope>
</reference>
<dbReference type="Pfam" id="PF00854">
    <property type="entry name" value="PTR2"/>
    <property type="match status" value="1"/>
</dbReference>
<feature type="transmembrane region" description="Helical" evidence="5">
    <location>
        <begin position="49"/>
        <end position="67"/>
    </location>
</feature>
<dbReference type="InterPro" id="IPR036259">
    <property type="entry name" value="MFS_trans_sf"/>
</dbReference>
<evidence type="ECO:0000256" key="1">
    <source>
        <dbReference type="ARBA" id="ARBA00004141"/>
    </source>
</evidence>
<comment type="subcellular location">
    <subcellularLocation>
        <location evidence="1">Membrane</location>
        <topology evidence="1">Multi-pass membrane protein</topology>
    </subcellularLocation>
</comment>
<feature type="transmembrane region" description="Helical" evidence="5">
    <location>
        <begin position="252"/>
        <end position="273"/>
    </location>
</feature>
<feature type="transmembrane region" description="Helical" evidence="5">
    <location>
        <begin position="184"/>
        <end position="206"/>
    </location>
</feature>
<dbReference type="EMBL" id="NSIT01000036">
    <property type="protein sequence ID" value="PJE80022.1"/>
    <property type="molecule type" value="Genomic_DNA"/>
</dbReference>
<keyword evidence="4 5" id="KW-0472">Membrane</keyword>
<evidence type="ECO:0000313" key="6">
    <source>
        <dbReference type="EMBL" id="PJE80022.1"/>
    </source>
</evidence>
<accession>A0A2H9T9W3</accession>
<evidence type="ECO:0000256" key="3">
    <source>
        <dbReference type="ARBA" id="ARBA00022989"/>
    </source>
</evidence>